<dbReference type="EMBL" id="JWIN03000029">
    <property type="protein sequence ID" value="KAB1256597.1"/>
    <property type="molecule type" value="Genomic_DNA"/>
</dbReference>
<dbReference type="GO" id="GO:0070449">
    <property type="term" value="C:elongin complex"/>
    <property type="evidence" value="ECO:0007669"/>
    <property type="project" value="InterPro"/>
</dbReference>
<name>A0A5N4CCL0_CAMDR</name>
<proteinExistence type="predicted"/>
<accession>A0A5N4CCL0</accession>
<dbReference type="InterPro" id="IPR029071">
    <property type="entry name" value="Ubiquitin-like_domsf"/>
</dbReference>
<reference evidence="1 2" key="1">
    <citation type="journal article" date="2019" name="Mol. Ecol. Resour.">
        <title>Improving Illumina assemblies with Hi-C and long reads: an example with the North African dromedary.</title>
        <authorList>
            <person name="Elbers J.P."/>
            <person name="Rogers M.F."/>
            <person name="Perelman P.L."/>
            <person name="Proskuryakova A.A."/>
            <person name="Serdyukova N.A."/>
            <person name="Johnson W.E."/>
            <person name="Horin P."/>
            <person name="Corander J."/>
            <person name="Murphy D."/>
            <person name="Burger P.A."/>
        </authorList>
    </citation>
    <scope>NUCLEOTIDE SEQUENCE [LARGE SCALE GENOMIC DNA]</scope>
    <source>
        <strain evidence="1">Drom800</strain>
        <tissue evidence="1">Blood</tissue>
    </source>
</reference>
<sequence length="71" mass="8286">MDVFLMIRRNKTTIFTEARESSTVLELKRIIEGILKQPRAAEPVQGRPAMIKVVISNYFHFNDDSDKLKDY</sequence>
<dbReference type="AlphaFoldDB" id="A0A5N4CCL0"/>
<protein>
    <submittedName>
        <fullName evidence="1">Elongin-B</fullName>
    </submittedName>
</protein>
<dbReference type="SUPFAM" id="SSF54236">
    <property type="entry name" value="Ubiquitin-like"/>
    <property type="match status" value="1"/>
</dbReference>
<comment type="caution">
    <text evidence="1">The sequence shown here is derived from an EMBL/GenBank/DDBJ whole genome shotgun (WGS) entry which is preliminary data.</text>
</comment>
<organism evidence="1 2">
    <name type="scientific">Camelus dromedarius</name>
    <name type="common">Dromedary</name>
    <name type="synonym">Arabian camel</name>
    <dbReference type="NCBI Taxonomy" id="9838"/>
    <lineage>
        <taxon>Eukaryota</taxon>
        <taxon>Metazoa</taxon>
        <taxon>Chordata</taxon>
        <taxon>Craniata</taxon>
        <taxon>Vertebrata</taxon>
        <taxon>Euteleostomi</taxon>
        <taxon>Mammalia</taxon>
        <taxon>Eutheria</taxon>
        <taxon>Laurasiatheria</taxon>
        <taxon>Artiodactyla</taxon>
        <taxon>Tylopoda</taxon>
        <taxon>Camelidae</taxon>
        <taxon>Camelus</taxon>
    </lineage>
</organism>
<dbReference type="GO" id="GO:0030891">
    <property type="term" value="C:VCB complex"/>
    <property type="evidence" value="ECO:0007669"/>
    <property type="project" value="InterPro"/>
</dbReference>
<dbReference type="PANTHER" id="PTHR13248">
    <property type="entry name" value="TRANSCRIPTION ELONGATION FACTOR B POLYPEPTIDE 2"/>
    <property type="match status" value="1"/>
</dbReference>
<dbReference type="PANTHER" id="PTHR13248:SF3">
    <property type="entry name" value="ELONGIN B-LIKE"/>
    <property type="match status" value="1"/>
</dbReference>
<dbReference type="InterPro" id="IPR039049">
    <property type="entry name" value="ELOB"/>
</dbReference>
<evidence type="ECO:0000313" key="2">
    <source>
        <dbReference type="Proteomes" id="UP000299084"/>
    </source>
</evidence>
<evidence type="ECO:0000313" key="1">
    <source>
        <dbReference type="EMBL" id="KAB1256597.1"/>
    </source>
</evidence>
<dbReference type="Gene3D" id="3.10.20.90">
    <property type="entry name" value="Phosphatidylinositol 3-kinase Catalytic Subunit, Chain A, domain 1"/>
    <property type="match status" value="1"/>
</dbReference>
<dbReference type="STRING" id="9838.ENSCDRP00005025724"/>
<gene>
    <name evidence="1" type="primary">Elongin-B</name>
    <name evidence="1" type="ORF">Cadr_000027234</name>
</gene>
<dbReference type="GO" id="GO:0006368">
    <property type="term" value="P:transcription elongation by RNA polymerase II"/>
    <property type="evidence" value="ECO:0007669"/>
    <property type="project" value="InterPro"/>
</dbReference>
<keyword evidence="2" id="KW-1185">Reference proteome</keyword>
<dbReference type="Proteomes" id="UP000299084">
    <property type="component" value="Unassembled WGS sequence"/>
</dbReference>